<evidence type="ECO:0000313" key="2">
    <source>
        <dbReference type="EMBL" id="PTM77110.1"/>
    </source>
</evidence>
<organism evidence="2 3">
    <name type="scientific">Cereibacter johrii</name>
    <dbReference type="NCBI Taxonomy" id="445629"/>
    <lineage>
        <taxon>Bacteria</taxon>
        <taxon>Pseudomonadati</taxon>
        <taxon>Pseudomonadota</taxon>
        <taxon>Alphaproteobacteria</taxon>
        <taxon>Rhodobacterales</taxon>
        <taxon>Paracoccaceae</taxon>
        <taxon>Cereibacter</taxon>
    </lineage>
</organism>
<comment type="caution">
    <text evidence="2">The sequence shown here is derived from an EMBL/GenBank/DDBJ whole genome shotgun (WGS) entry which is preliminary data.</text>
</comment>
<dbReference type="Pfam" id="PF13676">
    <property type="entry name" value="TIR_2"/>
    <property type="match status" value="1"/>
</dbReference>
<evidence type="ECO:0000313" key="3">
    <source>
        <dbReference type="Proteomes" id="UP000240800"/>
    </source>
</evidence>
<protein>
    <submittedName>
        <fullName evidence="2">TIR domain-containing protein</fullName>
    </submittedName>
</protein>
<dbReference type="RefSeq" id="WP_084295956.1">
    <property type="nucleotide sequence ID" value="NZ_MABH01000164.1"/>
</dbReference>
<gene>
    <name evidence="2" type="ORF">C8J29_10636</name>
</gene>
<sequence>MNPTKDPHHRPQVLDLLRIHVIWANGSEEGARIAELLSKHFDGIGMERDGVAYRVPVRFASAPWIDASPLPALIDLSRAVHNAIVLLHDDVMQDDVEAWDDYVKRIREAISDRGNTDFIIPFGSPSGDAPLPTDAAASIQYTYRKAWAQAGMSASARDSRLLLHTLYQIRRQLALIGGGDGQEKIFVSHAKADGDTTASAIVTFVNDKSQDVTLHTFYDAKELNPGEDFSERFAEEIESGTLLAVVSDAYDSRPWCVFELTTAKRKRRPIVLADIGQRRTSRTYPYGANLPKVRIFPKPDDTSWIEPLLVETISEGLRCDLFERQAARVVRNSKSVLLLPRPPELFDVIDADKLSTLIVYPDPPLSSIEEEVLSKALARISPTTRLSTLGELS</sequence>
<dbReference type="SUPFAM" id="SSF52200">
    <property type="entry name" value="Toll/Interleukin receptor TIR domain"/>
    <property type="match status" value="1"/>
</dbReference>
<evidence type="ECO:0000259" key="1">
    <source>
        <dbReference type="Pfam" id="PF13676"/>
    </source>
</evidence>
<dbReference type="Proteomes" id="UP000240800">
    <property type="component" value="Unassembled WGS sequence"/>
</dbReference>
<feature type="domain" description="TIR" evidence="1">
    <location>
        <begin position="185"/>
        <end position="272"/>
    </location>
</feature>
<dbReference type="InterPro" id="IPR000157">
    <property type="entry name" value="TIR_dom"/>
</dbReference>
<name>A0ABX5J410_9RHOB</name>
<proteinExistence type="predicted"/>
<keyword evidence="3" id="KW-1185">Reference proteome</keyword>
<dbReference type="InterPro" id="IPR035897">
    <property type="entry name" value="Toll_tir_struct_dom_sf"/>
</dbReference>
<reference evidence="2 3" key="1">
    <citation type="submission" date="2018-04" db="EMBL/GenBank/DDBJ databases">
        <title>Genomic Encyclopedia of Type Strains, Phase III (KMG-III): the genomes of soil and plant-associated and newly described type strains.</title>
        <authorList>
            <person name="Whitman W."/>
        </authorList>
    </citation>
    <scope>NUCLEOTIDE SEQUENCE [LARGE SCALE GENOMIC DNA]</scope>
    <source>
        <strain evidence="2 3">JA192</strain>
    </source>
</reference>
<dbReference type="EMBL" id="PZZW01000006">
    <property type="protein sequence ID" value="PTM77110.1"/>
    <property type="molecule type" value="Genomic_DNA"/>
</dbReference>
<accession>A0ABX5J410</accession>
<dbReference type="Gene3D" id="3.40.50.10140">
    <property type="entry name" value="Toll/interleukin-1 receptor homology (TIR) domain"/>
    <property type="match status" value="1"/>
</dbReference>